<organism evidence="1 2">
    <name type="scientific">Actinoplanes auranticolor</name>
    <dbReference type="NCBI Taxonomy" id="47988"/>
    <lineage>
        <taxon>Bacteria</taxon>
        <taxon>Bacillati</taxon>
        <taxon>Actinomycetota</taxon>
        <taxon>Actinomycetes</taxon>
        <taxon>Micromonosporales</taxon>
        <taxon>Micromonosporaceae</taxon>
        <taxon>Actinoplanes</taxon>
    </lineage>
</organism>
<dbReference type="RefSeq" id="WP_212993974.1">
    <property type="nucleotide sequence ID" value="NZ_BAABEA010000055.1"/>
</dbReference>
<comment type="caution">
    <text evidence="1">The sequence shown here is derived from an EMBL/GenBank/DDBJ whole genome shotgun (WGS) entry which is preliminary data.</text>
</comment>
<dbReference type="Proteomes" id="UP000681340">
    <property type="component" value="Unassembled WGS sequence"/>
</dbReference>
<protein>
    <submittedName>
        <fullName evidence="1">Uncharacterized protein</fullName>
    </submittedName>
</protein>
<evidence type="ECO:0000313" key="2">
    <source>
        <dbReference type="Proteomes" id="UP000681340"/>
    </source>
</evidence>
<gene>
    <name evidence="1" type="ORF">Aau02nite_81670</name>
</gene>
<proteinExistence type="predicted"/>
<dbReference type="EMBL" id="BOQL01000076">
    <property type="protein sequence ID" value="GIM78603.1"/>
    <property type="molecule type" value="Genomic_DNA"/>
</dbReference>
<sequence length="82" mass="9634">MGYRVEHHFNRRYGANRRDVVLLRTETGWQVLGREGGAEGREVTHYFDEQADARRMLQRMLDAVPPELSSWAKMSPTRTETR</sequence>
<name>A0A919SX13_9ACTN</name>
<reference evidence="1" key="1">
    <citation type="submission" date="2021-03" db="EMBL/GenBank/DDBJ databases">
        <title>Whole genome shotgun sequence of Actinoplanes auranticolor NBRC 12245.</title>
        <authorList>
            <person name="Komaki H."/>
            <person name="Tamura T."/>
        </authorList>
    </citation>
    <scope>NUCLEOTIDE SEQUENCE</scope>
    <source>
        <strain evidence="1">NBRC 12245</strain>
    </source>
</reference>
<keyword evidence="2" id="KW-1185">Reference proteome</keyword>
<evidence type="ECO:0000313" key="1">
    <source>
        <dbReference type="EMBL" id="GIM78603.1"/>
    </source>
</evidence>
<accession>A0A919SX13</accession>
<dbReference type="AlphaFoldDB" id="A0A919SX13"/>